<dbReference type="InterPro" id="IPR015797">
    <property type="entry name" value="NUDIX_hydrolase-like_dom_sf"/>
</dbReference>
<comment type="caution">
    <text evidence="4">The sequence shown here is derived from an EMBL/GenBank/DDBJ whole genome shotgun (WGS) entry which is preliminary data.</text>
</comment>
<dbReference type="RefSeq" id="WP_345010125.1">
    <property type="nucleotide sequence ID" value="NZ_BAABFC010000003.1"/>
</dbReference>
<dbReference type="Pfam" id="PF00293">
    <property type="entry name" value="NUDIX"/>
    <property type="match status" value="1"/>
</dbReference>
<reference evidence="5" key="1">
    <citation type="journal article" date="2019" name="Int. J. Syst. Evol. Microbiol.">
        <title>The Global Catalogue of Microorganisms (GCM) 10K type strain sequencing project: providing services to taxonomists for standard genome sequencing and annotation.</title>
        <authorList>
            <consortium name="The Broad Institute Genomics Platform"/>
            <consortium name="The Broad Institute Genome Sequencing Center for Infectious Disease"/>
            <person name="Wu L."/>
            <person name="Ma J."/>
        </authorList>
    </citation>
    <scope>NUCLEOTIDE SEQUENCE [LARGE SCALE GENOMIC DNA]</scope>
    <source>
        <strain evidence="5">JCM 32226</strain>
    </source>
</reference>
<feature type="domain" description="Nudix hydrolase" evidence="3">
    <location>
        <begin position="1"/>
        <end position="127"/>
    </location>
</feature>
<evidence type="ECO:0000256" key="1">
    <source>
        <dbReference type="ARBA" id="ARBA00001946"/>
    </source>
</evidence>
<protein>
    <submittedName>
        <fullName evidence="4">NUDIX domain-containing protein</fullName>
    </submittedName>
</protein>
<organism evidence="4 5">
    <name type="scientific">Pseudaeromonas paramecii</name>
    <dbReference type="NCBI Taxonomy" id="2138166"/>
    <lineage>
        <taxon>Bacteria</taxon>
        <taxon>Pseudomonadati</taxon>
        <taxon>Pseudomonadota</taxon>
        <taxon>Gammaproteobacteria</taxon>
        <taxon>Aeromonadales</taxon>
        <taxon>Aeromonadaceae</taxon>
        <taxon>Pseudaeromonas</taxon>
    </lineage>
</organism>
<dbReference type="EMBL" id="BAABFC010000003">
    <property type="protein sequence ID" value="GAA4494849.1"/>
    <property type="molecule type" value="Genomic_DNA"/>
</dbReference>
<gene>
    <name evidence="4" type="ORF">GCM10023095_07130</name>
</gene>
<dbReference type="Proteomes" id="UP001501321">
    <property type="component" value="Unassembled WGS sequence"/>
</dbReference>
<sequence length="132" mass="14245">MPHIDKLALLQLQDNRLLMVRSQGKALFYLPGGKREAGESDTQALCREIAEELAVTLEPDSLQHQVTLSAQADGKPAGTLVRLTCYAGHYAGTPQPAAEIAELAWLGLADRARCSAAALLVLDWLAQQGLLR</sequence>
<dbReference type="CDD" id="cd04690">
    <property type="entry name" value="NUDIX_Hydrolase"/>
    <property type="match status" value="1"/>
</dbReference>
<evidence type="ECO:0000313" key="5">
    <source>
        <dbReference type="Proteomes" id="UP001501321"/>
    </source>
</evidence>
<dbReference type="PROSITE" id="PS51462">
    <property type="entry name" value="NUDIX"/>
    <property type="match status" value="1"/>
</dbReference>
<dbReference type="Gene3D" id="3.90.79.10">
    <property type="entry name" value="Nucleoside Triphosphate Pyrophosphohydrolase"/>
    <property type="match status" value="1"/>
</dbReference>
<dbReference type="SUPFAM" id="SSF55811">
    <property type="entry name" value="Nudix"/>
    <property type="match status" value="1"/>
</dbReference>
<dbReference type="PANTHER" id="PTHR43046">
    <property type="entry name" value="GDP-MANNOSE MANNOSYL HYDROLASE"/>
    <property type="match status" value="1"/>
</dbReference>
<keyword evidence="5" id="KW-1185">Reference proteome</keyword>
<evidence type="ECO:0000259" key="3">
    <source>
        <dbReference type="PROSITE" id="PS51462"/>
    </source>
</evidence>
<dbReference type="PANTHER" id="PTHR43046:SF14">
    <property type="entry name" value="MUTT_NUDIX FAMILY PROTEIN"/>
    <property type="match status" value="1"/>
</dbReference>
<evidence type="ECO:0000256" key="2">
    <source>
        <dbReference type="ARBA" id="ARBA00022801"/>
    </source>
</evidence>
<evidence type="ECO:0000313" key="4">
    <source>
        <dbReference type="EMBL" id="GAA4494849.1"/>
    </source>
</evidence>
<comment type="cofactor">
    <cofactor evidence="1">
        <name>Mg(2+)</name>
        <dbReference type="ChEBI" id="CHEBI:18420"/>
    </cofactor>
</comment>
<accession>A0ABP8PYL6</accession>
<keyword evidence="2" id="KW-0378">Hydrolase</keyword>
<proteinExistence type="predicted"/>
<dbReference type="InterPro" id="IPR000086">
    <property type="entry name" value="NUDIX_hydrolase_dom"/>
</dbReference>
<name>A0ABP8PYL6_9GAMM</name>